<protein>
    <recommendedName>
        <fullName evidence="8">Integrase zinc-binding domain-containing protein</fullName>
    </recommendedName>
</protein>
<dbReference type="GO" id="GO:0006506">
    <property type="term" value="P:GPI anchor biosynthetic process"/>
    <property type="evidence" value="ECO:0007669"/>
    <property type="project" value="TreeGrafter"/>
</dbReference>
<evidence type="ECO:0000256" key="6">
    <source>
        <dbReference type="ARBA" id="ARBA00023136"/>
    </source>
</evidence>
<comment type="subcellular location">
    <subcellularLocation>
        <location evidence="1">Endoplasmic reticulum membrane</location>
        <topology evidence="1">Multi-pass membrane protein</topology>
    </subcellularLocation>
</comment>
<keyword evidence="3 7" id="KW-0812">Transmembrane</keyword>
<dbReference type="PANTHER" id="PTHR16433">
    <property type="entry name" value="DOLICHOL-PHOSPHATE MANNOSYLTRANSFERASE SUBUNIT 3"/>
    <property type="match status" value="1"/>
</dbReference>
<feature type="transmembrane region" description="Helical" evidence="7">
    <location>
        <begin position="305"/>
        <end position="328"/>
    </location>
</feature>
<dbReference type="InterPro" id="IPR041588">
    <property type="entry name" value="Integrase_H2C2"/>
</dbReference>
<evidence type="ECO:0000256" key="2">
    <source>
        <dbReference type="ARBA" id="ARBA00010430"/>
    </source>
</evidence>
<dbReference type="OrthoDB" id="2000771at2759"/>
<name>A0A834YRJ2_TETSI</name>
<keyword evidence="4" id="KW-0256">Endoplasmic reticulum</keyword>
<evidence type="ECO:0000313" key="10">
    <source>
        <dbReference type="Proteomes" id="UP000655225"/>
    </source>
</evidence>
<evidence type="ECO:0000256" key="4">
    <source>
        <dbReference type="ARBA" id="ARBA00022824"/>
    </source>
</evidence>
<evidence type="ECO:0000256" key="5">
    <source>
        <dbReference type="ARBA" id="ARBA00022989"/>
    </source>
</evidence>
<reference evidence="9 10" key="1">
    <citation type="submission" date="2020-04" db="EMBL/GenBank/DDBJ databases">
        <title>Plant Genome Project.</title>
        <authorList>
            <person name="Zhang R.-G."/>
        </authorList>
    </citation>
    <scope>NUCLEOTIDE SEQUENCE [LARGE SCALE GENOMIC DNA]</scope>
    <source>
        <strain evidence="9">YNK0</strain>
        <tissue evidence="9">Leaf</tissue>
    </source>
</reference>
<accession>A0A834YRJ2</accession>
<dbReference type="OMA" id="KKFLVMP"/>
<dbReference type="PANTHER" id="PTHR16433:SF0">
    <property type="entry name" value="DOLICHOL-PHOSPHATE MANNOSYLTRANSFERASE SUBUNIT 3"/>
    <property type="match status" value="1"/>
</dbReference>
<dbReference type="InterPro" id="IPR013174">
    <property type="entry name" value="DPM3"/>
</dbReference>
<evidence type="ECO:0000313" key="9">
    <source>
        <dbReference type="EMBL" id="KAF8392900.1"/>
    </source>
</evidence>
<gene>
    <name evidence="9" type="ORF">HHK36_021140</name>
</gene>
<keyword evidence="5 7" id="KW-1133">Transmembrane helix</keyword>
<organism evidence="9 10">
    <name type="scientific">Tetracentron sinense</name>
    <name type="common">Spur-leaf</name>
    <dbReference type="NCBI Taxonomy" id="13715"/>
    <lineage>
        <taxon>Eukaryota</taxon>
        <taxon>Viridiplantae</taxon>
        <taxon>Streptophyta</taxon>
        <taxon>Embryophyta</taxon>
        <taxon>Tracheophyta</taxon>
        <taxon>Spermatophyta</taxon>
        <taxon>Magnoliopsida</taxon>
        <taxon>Trochodendrales</taxon>
        <taxon>Trochodendraceae</taxon>
        <taxon>Tetracentron</taxon>
    </lineage>
</organism>
<evidence type="ECO:0000256" key="1">
    <source>
        <dbReference type="ARBA" id="ARBA00004477"/>
    </source>
</evidence>
<dbReference type="EMBL" id="JABCRI010000015">
    <property type="protein sequence ID" value="KAF8392900.1"/>
    <property type="molecule type" value="Genomic_DNA"/>
</dbReference>
<feature type="domain" description="Integrase zinc-binding" evidence="8">
    <location>
        <begin position="66"/>
        <end position="99"/>
    </location>
</feature>
<dbReference type="GO" id="GO:0005789">
    <property type="term" value="C:endoplasmic reticulum membrane"/>
    <property type="evidence" value="ECO:0007669"/>
    <property type="project" value="UniProtKB-SubCell"/>
</dbReference>
<comment type="similarity">
    <text evidence="2">Belongs to the DPM3 family.</text>
</comment>
<evidence type="ECO:0000256" key="3">
    <source>
        <dbReference type="ARBA" id="ARBA00022692"/>
    </source>
</evidence>
<dbReference type="Gene3D" id="1.10.340.70">
    <property type="match status" value="1"/>
</dbReference>
<comment type="caution">
    <text evidence="9">The sequence shown here is derived from an EMBL/GenBank/DDBJ whole genome shotgun (WGS) entry which is preliminary data.</text>
</comment>
<proteinExistence type="inferred from homology"/>
<evidence type="ECO:0000259" key="8">
    <source>
        <dbReference type="Pfam" id="PF17921"/>
    </source>
</evidence>
<dbReference type="Pfam" id="PF17921">
    <property type="entry name" value="Integrase_H2C2"/>
    <property type="match status" value="1"/>
</dbReference>
<dbReference type="AlphaFoldDB" id="A0A834YRJ2"/>
<sequence length="361" mass="39759">MLSRTPLKVGAVVMSLEPFGPKVYSNRYVEDNDFKHAYQRLKEDCDIVDGHHLEDDLLYKDGKLCVPKDSRLKLIREAHTSLLAGHFGVLKMVANLQRRSTPHVELPSAPESLVELPQALESLVELPQAPESFVELPPTPESFVELSPAHESPVELPSALESVVEPPLAPEPLVEIPLAPESLVELPKDPESLVELPQAPESFVELPPTPESFVELPPALESPVELPSAPKSVGEPPPALEPLVEISLALESLVEIPPVPESFVELPPSVAKMKHIIKIMTLLMAISAFWIGLLEMSVVPHSYTWLLPVYFIVSLGCYGLLMVGVGLMRFPTCPHEAWLLHQDVAEAREFLKQRGVDVACD</sequence>
<dbReference type="GO" id="GO:0033185">
    <property type="term" value="C:dolichol-phosphate-mannose synthase complex"/>
    <property type="evidence" value="ECO:0007669"/>
    <property type="project" value="TreeGrafter"/>
</dbReference>
<feature type="transmembrane region" description="Helical" evidence="7">
    <location>
        <begin position="276"/>
        <end position="293"/>
    </location>
</feature>
<keyword evidence="10" id="KW-1185">Reference proteome</keyword>
<dbReference type="Pfam" id="PF08285">
    <property type="entry name" value="DPM3"/>
    <property type="match status" value="1"/>
</dbReference>
<keyword evidence="6 7" id="KW-0472">Membrane</keyword>
<evidence type="ECO:0000256" key="7">
    <source>
        <dbReference type="SAM" id="Phobius"/>
    </source>
</evidence>
<dbReference type="Proteomes" id="UP000655225">
    <property type="component" value="Unassembled WGS sequence"/>
</dbReference>